<evidence type="ECO:0000313" key="4">
    <source>
        <dbReference type="Proteomes" id="UP000796761"/>
    </source>
</evidence>
<evidence type="ECO:0008006" key="5">
    <source>
        <dbReference type="Google" id="ProtNLM"/>
    </source>
</evidence>
<comment type="caution">
    <text evidence="3">The sequence shown here is derived from an EMBL/GenBank/DDBJ whole genome shotgun (WGS) entry which is preliminary data.</text>
</comment>
<sequence length="108" mass="11471">MVVVMMMVLSDVMVMLLRKMVSVVLGDYSRCDEVHCGVDDEDQGVDDSNDDGDSDVDEDGGVVSVTVMVLIVLELTGDNAVSDEDEGVGGVVVTMSMLACNDDGVCWC</sequence>
<protein>
    <recommendedName>
        <fullName evidence="5">Secreted protein</fullName>
    </recommendedName>
</protein>
<feature type="region of interest" description="Disordered" evidence="1">
    <location>
        <begin position="38"/>
        <end position="59"/>
    </location>
</feature>
<gene>
    <name evidence="3" type="ORF">HGM15179_018399</name>
</gene>
<accession>A0A8K1FZ47</accession>
<feature type="chain" id="PRO_5035429905" description="Secreted protein" evidence="2">
    <location>
        <begin position="27"/>
        <end position="108"/>
    </location>
</feature>
<dbReference type="EMBL" id="SWJQ01001260">
    <property type="protein sequence ID" value="TRZ08723.1"/>
    <property type="molecule type" value="Genomic_DNA"/>
</dbReference>
<dbReference type="Proteomes" id="UP000796761">
    <property type="component" value="Unassembled WGS sequence"/>
</dbReference>
<keyword evidence="4" id="KW-1185">Reference proteome</keyword>
<feature type="signal peptide" evidence="2">
    <location>
        <begin position="1"/>
        <end position="26"/>
    </location>
</feature>
<name>A0A8K1FZ47_9PASS</name>
<evidence type="ECO:0000256" key="2">
    <source>
        <dbReference type="SAM" id="SignalP"/>
    </source>
</evidence>
<evidence type="ECO:0000256" key="1">
    <source>
        <dbReference type="SAM" id="MobiDB-lite"/>
    </source>
</evidence>
<reference evidence="3" key="1">
    <citation type="submission" date="2019-04" db="EMBL/GenBank/DDBJ databases">
        <title>Genome assembly of Zosterops borbonicus 15179.</title>
        <authorList>
            <person name="Leroy T."/>
            <person name="Anselmetti Y."/>
            <person name="Tilak M.-K."/>
            <person name="Nabholz B."/>
        </authorList>
    </citation>
    <scope>NUCLEOTIDE SEQUENCE</scope>
    <source>
        <strain evidence="3">HGM_15179</strain>
        <tissue evidence="3">Muscle</tissue>
    </source>
</reference>
<organism evidence="3 4">
    <name type="scientific">Zosterops borbonicus</name>
    <dbReference type="NCBI Taxonomy" id="364589"/>
    <lineage>
        <taxon>Eukaryota</taxon>
        <taxon>Metazoa</taxon>
        <taxon>Chordata</taxon>
        <taxon>Craniata</taxon>
        <taxon>Vertebrata</taxon>
        <taxon>Euteleostomi</taxon>
        <taxon>Archelosauria</taxon>
        <taxon>Archosauria</taxon>
        <taxon>Dinosauria</taxon>
        <taxon>Saurischia</taxon>
        <taxon>Theropoda</taxon>
        <taxon>Coelurosauria</taxon>
        <taxon>Aves</taxon>
        <taxon>Neognathae</taxon>
        <taxon>Neoaves</taxon>
        <taxon>Telluraves</taxon>
        <taxon>Australaves</taxon>
        <taxon>Passeriformes</taxon>
        <taxon>Sylvioidea</taxon>
        <taxon>Zosteropidae</taxon>
        <taxon>Zosterops</taxon>
    </lineage>
</organism>
<feature type="compositionally biased region" description="Acidic residues" evidence="1">
    <location>
        <begin position="39"/>
        <end position="59"/>
    </location>
</feature>
<keyword evidence="2" id="KW-0732">Signal</keyword>
<evidence type="ECO:0000313" key="3">
    <source>
        <dbReference type="EMBL" id="TRZ08723.1"/>
    </source>
</evidence>
<dbReference type="AlphaFoldDB" id="A0A8K1FZ47"/>
<proteinExistence type="predicted"/>